<feature type="compositionally biased region" description="Polar residues" evidence="8">
    <location>
        <begin position="345"/>
        <end position="365"/>
    </location>
</feature>
<evidence type="ECO:0000256" key="9">
    <source>
        <dbReference type="SAM" id="Phobius"/>
    </source>
</evidence>
<comment type="caution">
    <text evidence="11">The sequence shown here is derived from an EMBL/GenBank/DDBJ whole genome shotgun (WGS) entry which is preliminary data.</text>
</comment>
<keyword evidence="12" id="KW-1185">Reference proteome</keyword>
<evidence type="ECO:0000256" key="5">
    <source>
        <dbReference type="ARBA" id="ARBA00022989"/>
    </source>
</evidence>
<evidence type="ECO:0000259" key="10">
    <source>
        <dbReference type="PROSITE" id="PS50262"/>
    </source>
</evidence>
<feature type="non-terminal residue" evidence="11">
    <location>
        <position position="1"/>
    </location>
</feature>
<dbReference type="PROSITE" id="PS00237">
    <property type="entry name" value="G_PROTEIN_RECEP_F1_1"/>
    <property type="match status" value="1"/>
</dbReference>
<dbReference type="PANTHER" id="PTHR24241">
    <property type="entry name" value="NEUROPEPTIDE RECEPTOR-RELATED G-PROTEIN COUPLED RECEPTOR"/>
    <property type="match status" value="1"/>
</dbReference>
<organism evidence="11 12">
    <name type="scientific">Allacma fusca</name>
    <dbReference type="NCBI Taxonomy" id="39272"/>
    <lineage>
        <taxon>Eukaryota</taxon>
        <taxon>Metazoa</taxon>
        <taxon>Ecdysozoa</taxon>
        <taxon>Arthropoda</taxon>
        <taxon>Hexapoda</taxon>
        <taxon>Collembola</taxon>
        <taxon>Symphypleona</taxon>
        <taxon>Sminthuridae</taxon>
        <taxon>Allacma</taxon>
    </lineage>
</organism>
<dbReference type="Proteomes" id="UP000708208">
    <property type="component" value="Unassembled WGS sequence"/>
</dbReference>
<dbReference type="PROSITE" id="PS50262">
    <property type="entry name" value="G_PROTEIN_RECEP_F1_2"/>
    <property type="match status" value="1"/>
</dbReference>
<keyword evidence="4 9" id="KW-0812">Transmembrane</keyword>
<evidence type="ECO:0000256" key="7">
    <source>
        <dbReference type="ARBA" id="ARBA00023170"/>
    </source>
</evidence>
<dbReference type="EMBL" id="CAJVCH010536234">
    <property type="protein sequence ID" value="CAG7825425.1"/>
    <property type="molecule type" value="Genomic_DNA"/>
</dbReference>
<name>A0A8J2LN51_9HEXA</name>
<dbReference type="InterPro" id="IPR017452">
    <property type="entry name" value="GPCR_Rhodpsn_7TM"/>
</dbReference>
<dbReference type="OrthoDB" id="10044919at2759"/>
<dbReference type="SUPFAM" id="SSF81321">
    <property type="entry name" value="Family A G protein-coupled receptor-like"/>
    <property type="match status" value="1"/>
</dbReference>
<dbReference type="AlphaFoldDB" id="A0A8J2LN51"/>
<evidence type="ECO:0000256" key="2">
    <source>
        <dbReference type="ARBA" id="ARBA00010663"/>
    </source>
</evidence>
<feature type="transmembrane region" description="Helical" evidence="9">
    <location>
        <begin position="198"/>
        <end position="218"/>
    </location>
</feature>
<feature type="transmembrane region" description="Helical" evidence="9">
    <location>
        <begin position="108"/>
        <end position="132"/>
    </location>
</feature>
<evidence type="ECO:0000256" key="8">
    <source>
        <dbReference type="SAM" id="MobiDB-lite"/>
    </source>
</evidence>
<accession>A0A8J2LN51</accession>
<keyword evidence="7" id="KW-0675">Receptor</keyword>
<dbReference type="Pfam" id="PF00001">
    <property type="entry name" value="7tm_1"/>
    <property type="match status" value="1"/>
</dbReference>
<dbReference type="GO" id="GO:0032870">
    <property type="term" value="P:cellular response to hormone stimulus"/>
    <property type="evidence" value="ECO:0007669"/>
    <property type="project" value="TreeGrafter"/>
</dbReference>
<feature type="domain" description="G-protein coupled receptors family 1 profile" evidence="10">
    <location>
        <begin position="42"/>
        <end position="226"/>
    </location>
</feature>
<dbReference type="GO" id="GO:0004930">
    <property type="term" value="F:G protein-coupled receptor activity"/>
    <property type="evidence" value="ECO:0007669"/>
    <property type="project" value="InterPro"/>
</dbReference>
<evidence type="ECO:0000313" key="11">
    <source>
        <dbReference type="EMBL" id="CAG7825425.1"/>
    </source>
</evidence>
<keyword evidence="5 9" id="KW-1133">Transmembrane helix</keyword>
<dbReference type="PANTHER" id="PTHR24241:SF194">
    <property type="entry name" value="TRISSIN RECEPTOR"/>
    <property type="match status" value="1"/>
</dbReference>
<comment type="similarity">
    <text evidence="2">Belongs to the G-protein coupled receptor 1 family.</text>
</comment>
<dbReference type="InterPro" id="IPR000276">
    <property type="entry name" value="GPCR_Rhodpsn"/>
</dbReference>
<feature type="transmembrane region" description="Helical" evidence="9">
    <location>
        <begin position="64"/>
        <end position="88"/>
    </location>
</feature>
<protein>
    <recommendedName>
        <fullName evidence="10">G-protein coupled receptors family 1 profile domain-containing protein</fullName>
    </recommendedName>
</protein>
<feature type="region of interest" description="Disordered" evidence="8">
    <location>
        <begin position="274"/>
        <end position="371"/>
    </location>
</feature>
<evidence type="ECO:0000313" key="12">
    <source>
        <dbReference type="Proteomes" id="UP000708208"/>
    </source>
</evidence>
<feature type="transmembrane region" description="Helical" evidence="9">
    <location>
        <begin position="29"/>
        <end position="52"/>
    </location>
</feature>
<evidence type="ECO:0000256" key="6">
    <source>
        <dbReference type="ARBA" id="ARBA00023136"/>
    </source>
</evidence>
<feature type="compositionally biased region" description="Low complexity" evidence="8">
    <location>
        <begin position="335"/>
        <end position="344"/>
    </location>
</feature>
<reference evidence="11" key="1">
    <citation type="submission" date="2021-06" db="EMBL/GenBank/DDBJ databases">
        <authorList>
            <person name="Hodson N. C."/>
            <person name="Mongue J. A."/>
            <person name="Jaron S. K."/>
        </authorList>
    </citation>
    <scope>NUCLEOTIDE SEQUENCE</scope>
</reference>
<comment type="subcellular location">
    <subcellularLocation>
        <location evidence="1">Cell membrane</location>
        <topology evidence="1">Multi-pass membrane protein</topology>
    </subcellularLocation>
</comment>
<keyword evidence="6 9" id="KW-0472">Membrane</keyword>
<dbReference type="GO" id="GO:0042277">
    <property type="term" value="F:peptide binding"/>
    <property type="evidence" value="ECO:0007669"/>
    <property type="project" value="TreeGrafter"/>
</dbReference>
<proteinExistence type="inferred from homology"/>
<feature type="compositionally biased region" description="Basic and acidic residues" evidence="8">
    <location>
        <begin position="274"/>
        <end position="295"/>
    </location>
</feature>
<evidence type="ECO:0000256" key="4">
    <source>
        <dbReference type="ARBA" id="ARBA00022692"/>
    </source>
</evidence>
<evidence type="ECO:0000256" key="3">
    <source>
        <dbReference type="ARBA" id="ARBA00022475"/>
    </source>
</evidence>
<gene>
    <name evidence="11" type="ORF">AFUS01_LOCUS35534</name>
</gene>
<sequence length="371" mass="41893">MENSSIPDVGEDFEDEYIFEDPRLQAVLILLYSIVFFFCFFGNFTIMIVMALHWKMRGSTKFCLGNLAFANLCVGIFCVYQDLSMYLIDSWVFGEFLCKMYHFTNNLAHAASILILVVIAIERYFAILHPFICRRVFTMRRLRLVILGVWILSALLSSPRLYYVVTVTNSFPTRKGEPMRDEVICTLHLSIYDSSTAAVIQFILLFLSPLIIISLLYAKIGLFLRQRETFVCSFVQGSGGAAESESSSGERISLRDSTRNSMFESFHRKVSFKKEAQRERVQEKTEHCEHSEHKSNSNSKSACPLCPITTPKRTPGSGKIRRDSSRRGALKRQGSNSSVSSSSVAHQTRLTRNSSQNGAPGTAVQNPHKGV</sequence>
<feature type="transmembrane region" description="Helical" evidence="9">
    <location>
        <begin position="144"/>
        <end position="165"/>
    </location>
</feature>
<keyword evidence="3" id="KW-1003">Cell membrane</keyword>
<dbReference type="GO" id="GO:0005886">
    <property type="term" value="C:plasma membrane"/>
    <property type="evidence" value="ECO:0007669"/>
    <property type="project" value="UniProtKB-SubCell"/>
</dbReference>
<evidence type="ECO:0000256" key="1">
    <source>
        <dbReference type="ARBA" id="ARBA00004651"/>
    </source>
</evidence>